<organism evidence="7 8">
    <name type="scientific">Umbra pygmaea</name>
    <name type="common">Eastern mudminnow</name>
    <dbReference type="NCBI Taxonomy" id="75934"/>
    <lineage>
        <taxon>Eukaryota</taxon>
        <taxon>Metazoa</taxon>
        <taxon>Chordata</taxon>
        <taxon>Craniata</taxon>
        <taxon>Vertebrata</taxon>
        <taxon>Euteleostomi</taxon>
        <taxon>Actinopterygii</taxon>
        <taxon>Neopterygii</taxon>
        <taxon>Teleostei</taxon>
        <taxon>Protacanthopterygii</taxon>
        <taxon>Esociformes</taxon>
        <taxon>Umbridae</taxon>
        <taxon>Umbra</taxon>
    </lineage>
</organism>
<keyword evidence="2" id="KW-0964">Secreted</keyword>
<dbReference type="PANTHER" id="PTHR22923:SF102">
    <property type="entry name" value="CEREBELLIN 13-RELATED"/>
    <property type="match status" value="1"/>
</dbReference>
<dbReference type="GO" id="GO:0005576">
    <property type="term" value="C:extracellular region"/>
    <property type="evidence" value="ECO:0007669"/>
    <property type="project" value="UniProtKB-SubCell"/>
</dbReference>
<dbReference type="Gene3D" id="2.60.120.40">
    <property type="match status" value="1"/>
</dbReference>
<dbReference type="EMBL" id="JAGEUA010000003">
    <property type="protein sequence ID" value="KAL0994161.1"/>
    <property type="molecule type" value="Genomic_DNA"/>
</dbReference>
<evidence type="ECO:0000259" key="6">
    <source>
        <dbReference type="PROSITE" id="PS50871"/>
    </source>
</evidence>
<keyword evidence="3 5" id="KW-0732">Signal</keyword>
<dbReference type="InterPro" id="IPR050822">
    <property type="entry name" value="Cerebellin_Synaptic_Org"/>
</dbReference>
<feature type="chain" id="PRO_5044757818" description="C1q domain-containing protein" evidence="5">
    <location>
        <begin position="22"/>
        <end position="244"/>
    </location>
</feature>
<evidence type="ECO:0000313" key="8">
    <source>
        <dbReference type="Proteomes" id="UP001557470"/>
    </source>
</evidence>
<dbReference type="SUPFAM" id="SSF49842">
    <property type="entry name" value="TNF-like"/>
    <property type="match status" value="1"/>
</dbReference>
<dbReference type="PANTHER" id="PTHR22923">
    <property type="entry name" value="CEREBELLIN-RELATED"/>
    <property type="match status" value="1"/>
</dbReference>
<evidence type="ECO:0000313" key="7">
    <source>
        <dbReference type="EMBL" id="KAL0994161.1"/>
    </source>
</evidence>
<accession>A0ABD0XRY6</accession>
<dbReference type="AlphaFoldDB" id="A0ABD0XRY6"/>
<dbReference type="InterPro" id="IPR008983">
    <property type="entry name" value="Tumour_necrosis_fac-like_dom"/>
</dbReference>
<proteinExistence type="predicted"/>
<reference evidence="7 8" key="1">
    <citation type="submission" date="2024-06" db="EMBL/GenBank/DDBJ databases">
        <authorList>
            <person name="Pan Q."/>
            <person name="Wen M."/>
            <person name="Jouanno E."/>
            <person name="Zahm M."/>
            <person name="Klopp C."/>
            <person name="Cabau C."/>
            <person name="Louis A."/>
            <person name="Berthelot C."/>
            <person name="Parey E."/>
            <person name="Roest Crollius H."/>
            <person name="Montfort J."/>
            <person name="Robinson-Rechavi M."/>
            <person name="Bouchez O."/>
            <person name="Lampietro C."/>
            <person name="Lopez Roques C."/>
            <person name="Donnadieu C."/>
            <person name="Postlethwait J."/>
            <person name="Bobe J."/>
            <person name="Verreycken H."/>
            <person name="Guiguen Y."/>
        </authorList>
    </citation>
    <scope>NUCLEOTIDE SEQUENCE [LARGE SCALE GENOMIC DNA]</scope>
    <source>
        <strain evidence="7">Up_M1</strain>
        <tissue evidence="7">Testis</tissue>
    </source>
</reference>
<gene>
    <name evidence="7" type="ORF">UPYG_G00118550</name>
</gene>
<comment type="caution">
    <text evidence="7">The sequence shown here is derived from an EMBL/GenBank/DDBJ whole genome shotgun (WGS) entry which is preliminary data.</text>
</comment>
<comment type="subcellular location">
    <subcellularLocation>
        <location evidence="1">Secreted</location>
    </subcellularLocation>
</comment>
<evidence type="ECO:0000256" key="2">
    <source>
        <dbReference type="ARBA" id="ARBA00022525"/>
    </source>
</evidence>
<evidence type="ECO:0000256" key="1">
    <source>
        <dbReference type="ARBA" id="ARBA00004613"/>
    </source>
</evidence>
<keyword evidence="8" id="KW-1185">Reference proteome</keyword>
<feature type="coiled-coil region" evidence="4">
    <location>
        <begin position="78"/>
        <end position="105"/>
    </location>
</feature>
<dbReference type="SMART" id="SM00110">
    <property type="entry name" value="C1Q"/>
    <property type="match status" value="1"/>
</dbReference>
<evidence type="ECO:0000256" key="4">
    <source>
        <dbReference type="SAM" id="Coils"/>
    </source>
</evidence>
<dbReference type="Proteomes" id="UP001557470">
    <property type="component" value="Unassembled WGS sequence"/>
</dbReference>
<evidence type="ECO:0000256" key="5">
    <source>
        <dbReference type="SAM" id="SignalP"/>
    </source>
</evidence>
<dbReference type="Pfam" id="PF00386">
    <property type="entry name" value="C1q"/>
    <property type="match status" value="1"/>
</dbReference>
<sequence length="244" mass="27651">MRVVLALLLVLIGLLGESVRCNEEGTFDTQKQPDWMSELRHLRDIVMGQKAELTLTQAELKATKVTSEFVHLLMRTQLENMKKENSALVSRLTSTESQIEKLQKEIAERPKVAFSTSLGTTGQHGPFNVQTTVVYKNIFSNIGDNYSKVTGQFTAPVKGVYHFSFTIGAFLRSTTMGLTLYHNEKQIIHSGEWGDHQQFRYATNAVILQLEKGDVVFMQLPANYQIYDDSNHRNTFNGILLYTI</sequence>
<feature type="domain" description="C1q" evidence="6">
    <location>
        <begin position="107"/>
        <end position="244"/>
    </location>
</feature>
<dbReference type="PRINTS" id="PR00007">
    <property type="entry name" value="COMPLEMNTC1Q"/>
</dbReference>
<protein>
    <recommendedName>
        <fullName evidence="6">C1q domain-containing protein</fullName>
    </recommendedName>
</protein>
<evidence type="ECO:0000256" key="3">
    <source>
        <dbReference type="ARBA" id="ARBA00022729"/>
    </source>
</evidence>
<dbReference type="PROSITE" id="PS50871">
    <property type="entry name" value="C1Q"/>
    <property type="match status" value="1"/>
</dbReference>
<feature type="signal peptide" evidence="5">
    <location>
        <begin position="1"/>
        <end position="21"/>
    </location>
</feature>
<dbReference type="InterPro" id="IPR001073">
    <property type="entry name" value="C1q_dom"/>
</dbReference>
<name>A0ABD0XRY6_UMBPY</name>
<keyword evidence="4" id="KW-0175">Coiled coil</keyword>